<dbReference type="Pfam" id="PF16119">
    <property type="entry name" value="DUF4835"/>
    <property type="match status" value="1"/>
</dbReference>
<keyword evidence="1" id="KW-0732">Signal</keyword>
<dbReference type="Proteomes" id="UP001595906">
    <property type="component" value="Unassembled WGS sequence"/>
</dbReference>
<comment type="caution">
    <text evidence="2">The sequence shown here is derived from an EMBL/GenBank/DDBJ whole genome shotgun (WGS) entry which is preliminary data.</text>
</comment>
<dbReference type="InterPro" id="IPR032274">
    <property type="entry name" value="DUF4835"/>
</dbReference>
<evidence type="ECO:0000313" key="3">
    <source>
        <dbReference type="Proteomes" id="UP001595906"/>
    </source>
</evidence>
<feature type="chain" id="PRO_5047264063" evidence="1">
    <location>
        <begin position="26"/>
        <end position="306"/>
    </location>
</feature>
<keyword evidence="3" id="KW-1185">Reference proteome</keyword>
<dbReference type="RefSeq" id="WP_379012591.1">
    <property type="nucleotide sequence ID" value="NZ_JBHSDC010000003.1"/>
</dbReference>
<reference evidence="3" key="1">
    <citation type="journal article" date="2019" name="Int. J. Syst. Evol. Microbiol.">
        <title>The Global Catalogue of Microorganisms (GCM) 10K type strain sequencing project: providing services to taxonomists for standard genome sequencing and annotation.</title>
        <authorList>
            <consortium name="The Broad Institute Genomics Platform"/>
            <consortium name="The Broad Institute Genome Sequencing Center for Infectious Disease"/>
            <person name="Wu L."/>
            <person name="Ma J."/>
        </authorList>
    </citation>
    <scope>NUCLEOTIDE SEQUENCE [LARGE SCALE GENOMIC DNA]</scope>
    <source>
        <strain evidence="3">CECT 8010</strain>
    </source>
</reference>
<dbReference type="EMBL" id="JBHSDC010000003">
    <property type="protein sequence ID" value="MFC4231204.1"/>
    <property type="molecule type" value="Genomic_DNA"/>
</dbReference>
<feature type="signal peptide" evidence="1">
    <location>
        <begin position="1"/>
        <end position="25"/>
    </location>
</feature>
<organism evidence="2 3">
    <name type="scientific">Parasediminibacterium paludis</name>
    <dbReference type="NCBI Taxonomy" id="908966"/>
    <lineage>
        <taxon>Bacteria</taxon>
        <taxon>Pseudomonadati</taxon>
        <taxon>Bacteroidota</taxon>
        <taxon>Chitinophagia</taxon>
        <taxon>Chitinophagales</taxon>
        <taxon>Chitinophagaceae</taxon>
        <taxon>Parasediminibacterium</taxon>
    </lineage>
</organism>
<evidence type="ECO:0000256" key="1">
    <source>
        <dbReference type="SAM" id="SignalP"/>
    </source>
</evidence>
<sequence length="306" mass="35057">MVKKIAFIIVGLLSVLSSFSQEFQAQVTVNASRINSTVDKKVFVTLQNQLNNFINNRRWTTDEFKANEKIECSFLLNLESIAETNVYKASLIIQAARPVFNSSYQSALLNFQDADLTFKYIEFQPIEFNENRVQGNDPLIGNLTATLAFYCYTILGLDYDSFAPKGGDKFYQKAQSIVNNAPEASNISGWKLFDGLRNRYWLNENLINTRYNIIHDVIYSYYRSGLDKMYDKEAEARANVLQTLTQLQAFNQENSNTMFVQIFMQSKTTELIGIFKKGSSTDKAKAIDLLSKLDITNNQRFKDELK</sequence>
<name>A0ABV8PSV0_9BACT</name>
<protein>
    <submittedName>
        <fullName evidence="2">DUF4835 family protein</fullName>
    </submittedName>
</protein>
<gene>
    <name evidence="2" type="ORF">ACFOW1_04840</name>
</gene>
<proteinExistence type="predicted"/>
<evidence type="ECO:0000313" key="2">
    <source>
        <dbReference type="EMBL" id="MFC4231204.1"/>
    </source>
</evidence>
<accession>A0ABV8PSV0</accession>